<evidence type="ECO:0000313" key="3">
    <source>
        <dbReference type="Proteomes" id="UP000236755"/>
    </source>
</evidence>
<dbReference type="AlphaFoldDB" id="A0A1H4AC61"/>
<feature type="region of interest" description="Disordered" evidence="1">
    <location>
        <begin position="41"/>
        <end position="62"/>
    </location>
</feature>
<evidence type="ECO:0000313" key="2">
    <source>
        <dbReference type="EMBL" id="SEA33281.1"/>
    </source>
</evidence>
<dbReference type="Proteomes" id="UP000236755">
    <property type="component" value="Unassembled WGS sequence"/>
</dbReference>
<proteinExistence type="predicted"/>
<accession>A0A1H4AC61</accession>
<gene>
    <name evidence="2" type="ORF">SAMN04488065_2715</name>
</gene>
<dbReference type="Pfam" id="PF26042">
    <property type="entry name" value="DUF8012"/>
    <property type="match status" value="1"/>
</dbReference>
<reference evidence="2 3" key="1">
    <citation type="submission" date="2016-10" db="EMBL/GenBank/DDBJ databases">
        <authorList>
            <person name="de Groot N.N."/>
        </authorList>
    </citation>
    <scope>NUCLEOTIDE SEQUENCE [LARGE SCALE GENOMIC DNA]</scope>
    <source>
        <strain evidence="2 3">CGMCC 1.8712</strain>
    </source>
</reference>
<keyword evidence="3" id="KW-1185">Reference proteome</keyword>
<protein>
    <submittedName>
        <fullName evidence="2">Uncharacterized protein</fullName>
    </submittedName>
</protein>
<dbReference type="EMBL" id="FNQT01000005">
    <property type="protein sequence ID" value="SEA33281.1"/>
    <property type="molecule type" value="Genomic_DNA"/>
</dbReference>
<dbReference type="RefSeq" id="WP_049987720.1">
    <property type="nucleotide sequence ID" value="NZ_FNQT01000005.1"/>
</dbReference>
<organism evidence="2 3">
    <name type="scientific">Haloplanus vescus</name>
    <dbReference type="NCBI Taxonomy" id="555874"/>
    <lineage>
        <taxon>Archaea</taxon>
        <taxon>Methanobacteriati</taxon>
        <taxon>Methanobacteriota</taxon>
        <taxon>Stenosarchaea group</taxon>
        <taxon>Halobacteria</taxon>
        <taxon>Halobacteriales</taxon>
        <taxon>Haloferacaceae</taxon>
        <taxon>Haloplanus</taxon>
    </lineage>
</organism>
<sequence>MDPRDTPGYRLHRALSSLTSIDSDQLEPADQERISTATTLLEQVDFLTQPNTTRDGDVNRES</sequence>
<name>A0A1H4AC61_9EURY</name>
<dbReference type="InterPro" id="IPR058325">
    <property type="entry name" value="DUF8012"/>
</dbReference>
<feature type="compositionally biased region" description="Polar residues" evidence="1">
    <location>
        <begin position="41"/>
        <end position="53"/>
    </location>
</feature>
<dbReference type="STRING" id="555874.SAMN04488065_2715"/>
<evidence type="ECO:0000256" key="1">
    <source>
        <dbReference type="SAM" id="MobiDB-lite"/>
    </source>
</evidence>